<evidence type="ECO:0000259" key="10">
    <source>
        <dbReference type="PROSITE" id="PS51779"/>
    </source>
</evidence>
<organism evidence="11 12">
    <name type="scientific">Beijerinckia indica subsp. indica (strain ATCC 9039 / DSM 1715 / NCIMB 8712)</name>
    <dbReference type="NCBI Taxonomy" id="395963"/>
    <lineage>
        <taxon>Bacteria</taxon>
        <taxon>Pseudomonadati</taxon>
        <taxon>Pseudomonadota</taxon>
        <taxon>Alphaproteobacteria</taxon>
        <taxon>Hyphomicrobiales</taxon>
        <taxon>Beijerinckiaceae</taxon>
        <taxon>Beijerinckia</taxon>
    </lineage>
</organism>
<dbReference type="GO" id="GO:0046819">
    <property type="term" value="P:protein secretion by the type V secretion system"/>
    <property type="evidence" value="ECO:0007669"/>
    <property type="project" value="TreeGrafter"/>
</dbReference>
<evidence type="ECO:0000256" key="8">
    <source>
        <dbReference type="ARBA" id="ARBA00023237"/>
    </source>
</evidence>
<evidence type="ECO:0000256" key="2">
    <source>
        <dbReference type="ARBA" id="ARBA00009055"/>
    </source>
</evidence>
<comment type="similarity">
    <text evidence="2">Belongs to the TPS (TC 1.B.20) family.</text>
</comment>
<dbReference type="Proteomes" id="UP000001695">
    <property type="component" value="Chromosome"/>
</dbReference>
<keyword evidence="3" id="KW-0813">Transport</keyword>
<dbReference type="AlphaFoldDB" id="B2IBJ6"/>
<dbReference type="RefSeq" id="WP_012385971.1">
    <property type="nucleotide sequence ID" value="NC_010581.1"/>
</dbReference>
<keyword evidence="6" id="KW-0653">Protein transport</keyword>
<evidence type="ECO:0000256" key="5">
    <source>
        <dbReference type="ARBA" id="ARBA00022692"/>
    </source>
</evidence>
<evidence type="ECO:0000256" key="6">
    <source>
        <dbReference type="ARBA" id="ARBA00022927"/>
    </source>
</evidence>
<dbReference type="GO" id="GO:0008320">
    <property type="term" value="F:protein transmembrane transporter activity"/>
    <property type="evidence" value="ECO:0007669"/>
    <property type="project" value="TreeGrafter"/>
</dbReference>
<reference evidence="12" key="1">
    <citation type="submission" date="2008-03" db="EMBL/GenBank/DDBJ databases">
        <title>Complete sequence of chromosome of Beijerinckia indica subsp. indica ATCC 9039.</title>
        <authorList>
            <consortium name="US DOE Joint Genome Institute"/>
            <person name="Copeland A."/>
            <person name="Lucas S."/>
            <person name="Lapidus A."/>
            <person name="Glavina del Rio T."/>
            <person name="Dalin E."/>
            <person name="Tice H."/>
            <person name="Bruce D."/>
            <person name="Goodwin L."/>
            <person name="Pitluck S."/>
            <person name="LaButti K."/>
            <person name="Schmutz J."/>
            <person name="Larimer F."/>
            <person name="Land M."/>
            <person name="Hauser L."/>
            <person name="Kyrpides N."/>
            <person name="Mikhailova N."/>
            <person name="Dunfield P.F."/>
            <person name="Dedysh S.N."/>
            <person name="Liesack W."/>
            <person name="Saw J.H."/>
            <person name="Alam M."/>
            <person name="Chen Y."/>
            <person name="Murrell J.C."/>
            <person name="Richardson P."/>
        </authorList>
    </citation>
    <scope>NUCLEOTIDE SEQUENCE [LARGE SCALE GENOMIC DNA]</scope>
    <source>
        <strain evidence="12">ATCC 9039 / DSM 1715 / NCIMB 8712</strain>
    </source>
</reference>
<comment type="subcellular location">
    <subcellularLocation>
        <location evidence="1">Cell outer membrane</location>
    </subcellularLocation>
</comment>
<protein>
    <submittedName>
        <fullName evidence="11">Polypeptide-transport-associated domain protein ShlB-type</fullName>
    </submittedName>
</protein>
<name>B2IBJ6_BEII9</name>
<feature type="domain" description="POTRA" evidence="10">
    <location>
        <begin position="92"/>
        <end position="167"/>
    </location>
</feature>
<dbReference type="Gene3D" id="3.10.20.310">
    <property type="entry name" value="membrane protein fhac"/>
    <property type="match status" value="1"/>
</dbReference>
<sequence>MRLSLGRFHGQSAFAASLLNCAAVLPAFSPALAQTAGQPSPARVLVELPYNIGDAVRQANAAYQPPLAQLPAVPVLPQLVEPQLTLPSNEKLMIRHIEVDGADAASQEEVRALLAPYEGRWLTLSEIYEAADKITTLYRERGFLVAKAYVPAQDARKGTLRIKLVAGRFGQVSVKDESLVREDFLKDVIDTALADDPQIHKAALERAMLLVSDLPGAGMPRVAIAPGQQPETSDFVFSVPQGKSVDGYLLGDNGGSRYTGRDRLSGGLNINSPLGFGDRLSLFGVISQTKGLLNGRAAYSFPIGYDGLRGEIGAYKTTYVLGGIYSGLDATGDASAIYATLNYAILRSREESLYVSGIFTHKSLDDRVFGISTASREINLGTINLTNDTFGVINGMPLSTSVSLSYTAGYVNFADPEQLLANEQTIRTAGHYDRLNLYANANLGLSENLSFLMLLRGQKALSGSLDTSEQMTLSGFWGVRSYDEGLSADSGYLVMPEFRLALPALPQYQHSLGFFTDVAGGWLENATYSTVQRRFTQINDIGLGYYMTYEYMPGRFLTGKGLLAHTYGSNGGLTSYDRETKGLVQIGITF</sequence>
<dbReference type="GO" id="GO:0009279">
    <property type="term" value="C:cell outer membrane"/>
    <property type="evidence" value="ECO:0007669"/>
    <property type="project" value="UniProtKB-SubCell"/>
</dbReference>
<keyword evidence="5" id="KW-0812">Transmembrane</keyword>
<keyword evidence="7" id="KW-0472">Membrane</keyword>
<dbReference type="GO" id="GO:0098046">
    <property type="term" value="C:type V protein secretion system complex"/>
    <property type="evidence" value="ECO:0007669"/>
    <property type="project" value="TreeGrafter"/>
</dbReference>
<evidence type="ECO:0000313" key="11">
    <source>
        <dbReference type="EMBL" id="ACB96622.1"/>
    </source>
</evidence>
<dbReference type="InterPro" id="IPR005565">
    <property type="entry name" value="Hemolysn_activator_HlyB_C"/>
</dbReference>
<dbReference type="STRING" id="395963.Bind_3060"/>
<dbReference type="InterPro" id="IPR051544">
    <property type="entry name" value="TPS_OM_transporter"/>
</dbReference>
<reference evidence="11 12" key="2">
    <citation type="journal article" date="2010" name="J. Bacteriol.">
        <title>Complete genome sequence of Beijerinckia indica subsp. indica.</title>
        <authorList>
            <person name="Tamas I."/>
            <person name="Dedysh S.N."/>
            <person name="Liesack W."/>
            <person name="Stott M.B."/>
            <person name="Alam M."/>
            <person name="Murrell J.C."/>
            <person name="Dunfield P.F."/>
        </authorList>
    </citation>
    <scope>NUCLEOTIDE SEQUENCE [LARGE SCALE GENOMIC DNA]</scope>
    <source>
        <strain evidence="12">ATCC 9039 / DSM 1715 / NCIMB 8712</strain>
    </source>
</reference>
<dbReference type="Gene3D" id="2.40.160.50">
    <property type="entry name" value="membrane protein fhac: a member of the omp85/tpsb transporter family"/>
    <property type="match status" value="1"/>
</dbReference>
<evidence type="ECO:0000256" key="1">
    <source>
        <dbReference type="ARBA" id="ARBA00004442"/>
    </source>
</evidence>
<dbReference type="Pfam" id="PF03865">
    <property type="entry name" value="ShlB"/>
    <property type="match status" value="1"/>
</dbReference>
<keyword evidence="8" id="KW-0998">Cell outer membrane</keyword>
<evidence type="ECO:0000313" key="12">
    <source>
        <dbReference type="Proteomes" id="UP000001695"/>
    </source>
</evidence>
<evidence type="ECO:0000256" key="7">
    <source>
        <dbReference type="ARBA" id="ARBA00023136"/>
    </source>
</evidence>
<dbReference type="Pfam" id="PF08479">
    <property type="entry name" value="POTRA_2"/>
    <property type="match status" value="1"/>
</dbReference>
<feature type="signal peptide" evidence="9">
    <location>
        <begin position="1"/>
        <end position="33"/>
    </location>
</feature>
<accession>B2IBJ6</accession>
<dbReference type="eggNOG" id="COG2831">
    <property type="taxonomic scope" value="Bacteria"/>
</dbReference>
<evidence type="ECO:0000256" key="9">
    <source>
        <dbReference type="SAM" id="SignalP"/>
    </source>
</evidence>
<dbReference type="OrthoDB" id="7439045at2"/>
<dbReference type="PANTHER" id="PTHR34597:SF1">
    <property type="entry name" value="HEME_HEMOPEXIN TRANSPORTER PROTEIN HUXB"/>
    <property type="match status" value="1"/>
</dbReference>
<dbReference type="InterPro" id="IPR034746">
    <property type="entry name" value="POTRA"/>
</dbReference>
<dbReference type="EMBL" id="CP001016">
    <property type="protein sequence ID" value="ACB96622.1"/>
    <property type="molecule type" value="Genomic_DNA"/>
</dbReference>
<gene>
    <name evidence="11" type="ordered locus">Bind_3060</name>
</gene>
<dbReference type="InterPro" id="IPR013686">
    <property type="entry name" value="Polypept-transport_assoc_ShlB"/>
</dbReference>
<dbReference type="PROSITE" id="PS51779">
    <property type="entry name" value="POTRA"/>
    <property type="match status" value="1"/>
</dbReference>
<keyword evidence="9" id="KW-0732">Signal</keyword>
<keyword evidence="4" id="KW-1134">Transmembrane beta strand</keyword>
<proteinExistence type="inferred from homology"/>
<dbReference type="PANTHER" id="PTHR34597">
    <property type="entry name" value="SLR1661 PROTEIN"/>
    <property type="match status" value="1"/>
</dbReference>
<evidence type="ECO:0000256" key="4">
    <source>
        <dbReference type="ARBA" id="ARBA00022452"/>
    </source>
</evidence>
<dbReference type="KEGG" id="bid:Bind_3060"/>
<feature type="chain" id="PRO_5002778626" evidence="9">
    <location>
        <begin position="34"/>
        <end position="590"/>
    </location>
</feature>
<evidence type="ECO:0000256" key="3">
    <source>
        <dbReference type="ARBA" id="ARBA00022448"/>
    </source>
</evidence>
<dbReference type="HOGENOM" id="CLU_021521_2_2_5"/>
<keyword evidence="12" id="KW-1185">Reference proteome</keyword>